<organism evidence="3 4">
    <name type="scientific">Vreelandella subterranea</name>
    <dbReference type="NCBI Taxonomy" id="416874"/>
    <lineage>
        <taxon>Bacteria</taxon>
        <taxon>Pseudomonadati</taxon>
        <taxon>Pseudomonadota</taxon>
        <taxon>Gammaproteobacteria</taxon>
        <taxon>Oceanospirillales</taxon>
        <taxon>Halomonadaceae</taxon>
        <taxon>Vreelandella</taxon>
    </lineage>
</organism>
<keyword evidence="3" id="KW-0808">Transferase</keyword>
<dbReference type="SUPFAM" id="SSF53756">
    <property type="entry name" value="UDP-Glycosyltransferase/glycogen phosphorylase"/>
    <property type="match status" value="1"/>
</dbReference>
<dbReference type="Gene3D" id="3.40.50.2000">
    <property type="entry name" value="Glycogen Phosphorylase B"/>
    <property type="match status" value="2"/>
</dbReference>
<dbReference type="GO" id="GO:1901135">
    <property type="term" value="P:carbohydrate derivative metabolic process"/>
    <property type="evidence" value="ECO:0007669"/>
    <property type="project" value="UniProtKB-ARBA"/>
</dbReference>
<sequence>MSRKARVLFPFVGDTFGGSHVSTLLLIDELRDSSFEPIIGVHKNGFFQHYLDEKKINWIQLPRSTLVKKNDLAKQLAQMFLNSWTLRSFLKKQCIDIVHTNDRRMHLTWLFAAKFARKKHVWHHRTASSSRRYAHYAKFSDAFVTISRYCARPFSNQLGDAIQVVQDPVDCSVSSKLVANAREIIVAQSGGNSDIHVVSFVANWTEQKRPLFFLRMAHRLVGLTDIPVVFAMFGDPREPIASRVYQMVEELGLAANILFMGSKTPIEPWIAASDVLVATSVREGLGRTLIEAMQLGVPVVATSDGGHREIIENHVTGSLVDQNSPEEFAQAVADTLSSKNRTQAMVSRAKSQATEKYAPSIHAQHILAIYDEILRK</sequence>
<name>A0A1H9RT66_9GAMM</name>
<dbReference type="AlphaFoldDB" id="A0A1H9RT66"/>
<keyword evidence="4" id="KW-1185">Reference proteome</keyword>
<feature type="domain" description="Glycosyltransferase subfamily 4-like N-terminal" evidence="2">
    <location>
        <begin position="17"/>
        <end position="172"/>
    </location>
</feature>
<dbReference type="Proteomes" id="UP000198505">
    <property type="component" value="Unassembled WGS sequence"/>
</dbReference>
<dbReference type="Pfam" id="PF13439">
    <property type="entry name" value="Glyco_transf_4"/>
    <property type="match status" value="1"/>
</dbReference>
<dbReference type="EMBL" id="FOGS01000002">
    <property type="protein sequence ID" value="SER75333.1"/>
    <property type="molecule type" value="Genomic_DNA"/>
</dbReference>
<evidence type="ECO:0000313" key="3">
    <source>
        <dbReference type="EMBL" id="SER75333.1"/>
    </source>
</evidence>
<dbReference type="CDD" id="cd03801">
    <property type="entry name" value="GT4_PimA-like"/>
    <property type="match status" value="1"/>
</dbReference>
<accession>A0A1H9RT66</accession>
<dbReference type="GO" id="GO:0016757">
    <property type="term" value="F:glycosyltransferase activity"/>
    <property type="evidence" value="ECO:0007669"/>
    <property type="project" value="InterPro"/>
</dbReference>
<proteinExistence type="predicted"/>
<gene>
    <name evidence="3" type="ORF">SAMN04487958_102531</name>
</gene>
<evidence type="ECO:0000313" key="4">
    <source>
        <dbReference type="Proteomes" id="UP000198505"/>
    </source>
</evidence>
<reference evidence="4" key="1">
    <citation type="submission" date="2016-10" db="EMBL/GenBank/DDBJ databases">
        <authorList>
            <person name="Varghese N."/>
            <person name="Submissions S."/>
        </authorList>
    </citation>
    <scope>NUCLEOTIDE SEQUENCE [LARGE SCALE GENOMIC DNA]</scope>
    <source>
        <strain evidence="4">CGMCC 1.6495</strain>
    </source>
</reference>
<dbReference type="PANTHER" id="PTHR12526:SF627">
    <property type="entry name" value="D-RHAMNOSYLTRANSFERASE WBPZ"/>
    <property type="match status" value="1"/>
</dbReference>
<evidence type="ECO:0000259" key="2">
    <source>
        <dbReference type="Pfam" id="PF13439"/>
    </source>
</evidence>
<dbReference type="InterPro" id="IPR001296">
    <property type="entry name" value="Glyco_trans_1"/>
</dbReference>
<feature type="domain" description="Glycosyl transferase family 1" evidence="1">
    <location>
        <begin position="183"/>
        <end position="351"/>
    </location>
</feature>
<dbReference type="InterPro" id="IPR028098">
    <property type="entry name" value="Glyco_trans_4-like_N"/>
</dbReference>
<evidence type="ECO:0000259" key="1">
    <source>
        <dbReference type="Pfam" id="PF00534"/>
    </source>
</evidence>
<dbReference type="Pfam" id="PF00534">
    <property type="entry name" value="Glycos_transf_1"/>
    <property type="match status" value="1"/>
</dbReference>
<dbReference type="PANTHER" id="PTHR12526">
    <property type="entry name" value="GLYCOSYLTRANSFERASE"/>
    <property type="match status" value="1"/>
</dbReference>
<dbReference type="RefSeq" id="WP_092825942.1">
    <property type="nucleotide sequence ID" value="NZ_FOGS01000002.1"/>
</dbReference>
<protein>
    <submittedName>
        <fullName evidence="3">Glycosyltransferase involved in cell wall bisynthesis</fullName>
    </submittedName>
</protein>
<dbReference type="STRING" id="416874.SAMN04487958_102531"/>